<dbReference type="SUPFAM" id="SSF54523">
    <property type="entry name" value="Pili subunits"/>
    <property type="match status" value="1"/>
</dbReference>
<dbReference type="EMBL" id="CP036291">
    <property type="protein sequence ID" value="QDU88828.1"/>
    <property type="molecule type" value="Genomic_DNA"/>
</dbReference>
<sequence length="144" mass="15922">MKRLGNRSALVELLVVIGILVALLPAVQSAREAARSSQCQNYLKQMGIAALNHESSKNALPPGGLFFDRFYSDDPVAGHDARGSDWAIESLRFIEEQPLYDQLDFTGNKSYRSQVVNPSGQSNLKAGQTIRSRTEALRSVRFPE</sequence>
<evidence type="ECO:0000313" key="2">
    <source>
        <dbReference type="EMBL" id="QDU88828.1"/>
    </source>
</evidence>
<dbReference type="InterPro" id="IPR045584">
    <property type="entry name" value="Pilin-like"/>
</dbReference>
<evidence type="ECO:0000313" key="3">
    <source>
        <dbReference type="Proteomes" id="UP000317429"/>
    </source>
</evidence>
<dbReference type="Proteomes" id="UP000317429">
    <property type="component" value="Chromosome"/>
</dbReference>
<dbReference type="AlphaFoldDB" id="A0A518DBI5"/>
<keyword evidence="3" id="KW-1185">Reference proteome</keyword>
<gene>
    <name evidence="2" type="ORF">Pla175_22120</name>
</gene>
<name>A0A518DBI5_9BACT</name>
<reference evidence="2 3" key="1">
    <citation type="submission" date="2019-02" db="EMBL/GenBank/DDBJ databases">
        <title>Deep-cultivation of Planctomycetes and their phenomic and genomic characterization uncovers novel biology.</title>
        <authorList>
            <person name="Wiegand S."/>
            <person name="Jogler M."/>
            <person name="Boedeker C."/>
            <person name="Pinto D."/>
            <person name="Vollmers J."/>
            <person name="Rivas-Marin E."/>
            <person name="Kohn T."/>
            <person name="Peeters S.H."/>
            <person name="Heuer A."/>
            <person name="Rast P."/>
            <person name="Oberbeckmann S."/>
            <person name="Bunk B."/>
            <person name="Jeske O."/>
            <person name="Meyerdierks A."/>
            <person name="Storesund J.E."/>
            <person name="Kallscheuer N."/>
            <person name="Luecker S."/>
            <person name="Lage O.M."/>
            <person name="Pohl T."/>
            <person name="Merkel B.J."/>
            <person name="Hornburger P."/>
            <person name="Mueller R.-W."/>
            <person name="Bruemmer F."/>
            <person name="Labrenz M."/>
            <person name="Spormann A.M."/>
            <person name="Op den Camp H."/>
            <person name="Overmann J."/>
            <person name="Amann R."/>
            <person name="Jetten M.S.M."/>
            <person name="Mascher T."/>
            <person name="Medema M.H."/>
            <person name="Devos D.P."/>
            <person name="Kaster A.-K."/>
            <person name="Ovreas L."/>
            <person name="Rohde M."/>
            <person name="Galperin M.Y."/>
            <person name="Jogler C."/>
        </authorList>
    </citation>
    <scope>NUCLEOTIDE SEQUENCE [LARGE SCALE GENOMIC DNA]</scope>
    <source>
        <strain evidence="2 3">Pla175</strain>
    </source>
</reference>
<dbReference type="PANTHER" id="PTHR30093">
    <property type="entry name" value="GENERAL SECRETION PATHWAY PROTEIN G"/>
    <property type="match status" value="1"/>
</dbReference>
<proteinExistence type="predicted"/>
<feature type="domain" description="DUF1559" evidence="1">
    <location>
        <begin position="28"/>
        <end position="106"/>
    </location>
</feature>
<dbReference type="InterPro" id="IPR011453">
    <property type="entry name" value="DUF1559"/>
</dbReference>
<evidence type="ECO:0000259" key="1">
    <source>
        <dbReference type="Pfam" id="PF07596"/>
    </source>
</evidence>
<dbReference type="KEGG" id="pnd:Pla175_22120"/>
<dbReference type="Pfam" id="PF07596">
    <property type="entry name" value="SBP_bac_10"/>
    <property type="match status" value="1"/>
</dbReference>
<protein>
    <recommendedName>
        <fullName evidence="1">DUF1559 domain-containing protein</fullName>
    </recommendedName>
</protein>
<dbReference type="PANTHER" id="PTHR30093:SF2">
    <property type="entry name" value="TYPE II SECRETION SYSTEM PROTEIN H"/>
    <property type="match status" value="1"/>
</dbReference>
<organism evidence="2 3">
    <name type="scientific">Pirellulimonas nuda</name>
    <dbReference type="NCBI Taxonomy" id="2528009"/>
    <lineage>
        <taxon>Bacteria</taxon>
        <taxon>Pseudomonadati</taxon>
        <taxon>Planctomycetota</taxon>
        <taxon>Planctomycetia</taxon>
        <taxon>Pirellulales</taxon>
        <taxon>Lacipirellulaceae</taxon>
        <taxon>Pirellulimonas</taxon>
    </lineage>
</organism>
<accession>A0A518DBI5</accession>
<dbReference type="OrthoDB" id="292195at2"/>
<dbReference type="RefSeq" id="WP_145284217.1">
    <property type="nucleotide sequence ID" value="NZ_CP036291.1"/>
</dbReference>